<dbReference type="EMBL" id="GHBP01008186">
    <property type="protein sequence ID" value="NDJ94364.1"/>
    <property type="molecule type" value="Transcribed_RNA"/>
</dbReference>
<reference evidence="3" key="1">
    <citation type="submission" date="2018-11" db="EMBL/GenBank/DDBJ databases">
        <title>Henneguya salminicola genome and transcriptome.</title>
        <authorList>
            <person name="Yahalomi D."/>
            <person name="Atkinson S.D."/>
            <person name="Neuhof M."/>
            <person name="Chang E.S."/>
            <person name="Philippe H."/>
            <person name="Cartwright P."/>
            <person name="Bartholomew J.L."/>
            <person name="Huchon D."/>
        </authorList>
    </citation>
    <scope>NUCLEOTIDE SEQUENCE</scope>
    <source>
        <strain evidence="3">Hz1</strain>
        <tissue evidence="3">Whole</tissue>
    </source>
</reference>
<evidence type="ECO:0000256" key="1">
    <source>
        <dbReference type="PROSITE-ProRule" id="PRU10141"/>
    </source>
</evidence>
<dbReference type="PANTHER" id="PTHR48015:SF16">
    <property type="entry name" value="SERINE_THREONINE-PROTEIN KINASE SULU"/>
    <property type="match status" value="1"/>
</dbReference>
<dbReference type="GO" id="GO:0005524">
    <property type="term" value="F:ATP binding"/>
    <property type="evidence" value="ECO:0007669"/>
    <property type="project" value="UniProtKB-UniRule"/>
</dbReference>
<dbReference type="GO" id="GO:0035556">
    <property type="term" value="P:intracellular signal transduction"/>
    <property type="evidence" value="ECO:0007669"/>
    <property type="project" value="TreeGrafter"/>
</dbReference>
<dbReference type="Gene3D" id="3.30.200.20">
    <property type="entry name" value="Phosphorylase Kinase, domain 1"/>
    <property type="match status" value="1"/>
</dbReference>
<feature type="domain" description="Protein kinase" evidence="2">
    <location>
        <begin position="23"/>
        <end position="102"/>
    </location>
</feature>
<dbReference type="GO" id="GO:0004672">
    <property type="term" value="F:protein kinase activity"/>
    <property type="evidence" value="ECO:0007669"/>
    <property type="project" value="InterPro"/>
</dbReference>
<keyword evidence="3" id="KW-0418">Kinase</keyword>
<keyword evidence="1" id="KW-0067">ATP-binding</keyword>
<dbReference type="InterPro" id="IPR011009">
    <property type="entry name" value="Kinase-like_dom_sf"/>
</dbReference>
<dbReference type="PROSITE" id="PS50011">
    <property type="entry name" value="PROTEIN_KINASE_DOM"/>
    <property type="match status" value="1"/>
</dbReference>
<dbReference type="PANTHER" id="PTHR48015">
    <property type="entry name" value="SERINE/THREONINE-PROTEIN KINASE TAO"/>
    <property type="match status" value="1"/>
</dbReference>
<organism evidence="3">
    <name type="scientific">Henneguya salminicola</name>
    <name type="common">Myxosporean</name>
    <dbReference type="NCBI Taxonomy" id="69463"/>
    <lineage>
        <taxon>Eukaryota</taxon>
        <taxon>Metazoa</taxon>
        <taxon>Cnidaria</taxon>
        <taxon>Myxozoa</taxon>
        <taxon>Myxosporea</taxon>
        <taxon>Bivalvulida</taxon>
        <taxon>Platysporina</taxon>
        <taxon>Myxobolidae</taxon>
        <taxon>Henneguya</taxon>
    </lineage>
</organism>
<proteinExistence type="predicted"/>
<dbReference type="PROSITE" id="PS00107">
    <property type="entry name" value="PROTEIN_KINASE_ATP"/>
    <property type="match status" value="1"/>
</dbReference>
<accession>A0A6G3MK60</accession>
<name>A0A6G3MK60_HENSL</name>
<dbReference type="InterPro" id="IPR000719">
    <property type="entry name" value="Prot_kinase_dom"/>
</dbReference>
<dbReference type="Pfam" id="PF00069">
    <property type="entry name" value="Pkinase"/>
    <property type="match status" value="1"/>
</dbReference>
<keyword evidence="3" id="KW-0808">Transferase</keyword>
<dbReference type="InterPro" id="IPR017441">
    <property type="entry name" value="Protein_kinase_ATP_BS"/>
</dbReference>
<dbReference type="InterPro" id="IPR050285">
    <property type="entry name" value="STE20_Ser/Thr_kinase"/>
</dbReference>
<evidence type="ECO:0000313" key="3">
    <source>
        <dbReference type="EMBL" id="NDJ94364.1"/>
    </source>
</evidence>
<protein>
    <submittedName>
        <fullName evidence="3">Serine/threonine-protein kinase 10 (Trinotate prediction)</fullName>
    </submittedName>
</protein>
<dbReference type="SUPFAM" id="SSF56112">
    <property type="entry name" value="Protein kinase-like (PK-like)"/>
    <property type="match status" value="1"/>
</dbReference>
<sequence length="102" mass="12044">MFNKFKKSNQIKVFKKKDPCLDFTLGSQIGSGSFGNVYLANDLNGNIVVIKVCEATCDEEKKYFEREAEILKMCEHPNILTAIDFYYWDKKSWVNYNFIYFR</sequence>
<keyword evidence="1" id="KW-0547">Nucleotide-binding</keyword>
<feature type="binding site" evidence="1">
    <location>
        <position position="51"/>
    </location>
    <ligand>
        <name>ATP</name>
        <dbReference type="ChEBI" id="CHEBI:30616"/>
    </ligand>
</feature>
<evidence type="ECO:0000259" key="2">
    <source>
        <dbReference type="PROSITE" id="PS50011"/>
    </source>
</evidence>
<dbReference type="AlphaFoldDB" id="A0A6G3MK60"/>
<dbReference type="GO" id="GO:0043408">
    <property type="term" value="P:regulation of MAPK cascade"/>
    <property type="evidence" value="ECO:0007669"/>
    <property type="project" value="TreeGrafter"/>
</dbReference>